<dbReference type="Gene3D" id="3.30.200.20">
    <property type="entry name" value="Phosphorylase Kinase, domain 1"/>
    <property type="match status" value="1"/>
</dbReference>
<evidence type="ECO:0000256" key="6">
    <source>
        <dbReference type="ARBA" id="ARBA00022723"/>
    </source>
</evidence>
<dbReference type="EMBL" id="JAXCGZ010013214">
    <property type="protein sequence ID" value="KAK7073362.1"/>
    <property type="molecule type" value="Genomic_DNA"/>
</dbReference>
<keyword evidence="10 15" id="KW-0067">ATP-binding</keyword>
<evidence type="ECO:0000256" key="13">
    <source>
        <dbReference type="ARBA" id="ARBA00023136"/>
    </source>
</evidence>
<evidence type="ECO:0000313" key="20">
    <source>
        <dbReference type="EMBL" id="KAK7073362.1"/>
    </source>
</evidence>
<feature type="compositionally biased region" description="Polar residues" evidence="17">
    <location>
        <begin position="737"/>
        <end position="767"/>
    </location>
</feature>
<feature type="signal peptide" evidence="18">
    <location>
        <begin position="1"/>
        <end position="24"/>
    </location>
</feature>
<evidence type="ECO:0000256" key="7">
    <source>
        <dbReference type="ARBA" id="ARBA00022729"/>
    </source>
</evidence>
<evidence type="ECO:0000256" key="2">
    <source>
        <dbReference type="ARBA" id="ARBA00009605"/>
    </source>
</evidence>
<feature type="region of interest" description="Disordered" evidence="17">
    <location>
        <begin position="884"/>
        <end position="944"/>
    </location>
</feature>
<dbReference type="InterPro" id="IPR045860">
    <property type="entry name" value="Snake_toxin-like_sf"/>
</dbReference>
<dbReference type="GO" id="GO:0005524">
    <property type="term" value="F:ATP binding"/>
    <property type="evidence" value="ECO:0007669"/>
    <property type="project" value="UniProtKB-UniRule"/>
</dbReference>
<comment type="similarity">
    <text evidence="2 16">Belongs to the protein kinase superfamily. TKL Ser/Thr protein kinase family. TGFB receptor subfamily.</text>
</comment>
<evidence type="ECO:0000256" key="12">
    <source>
        <dbReference type="ARBA" id="ARBA00022989"/>
    </source>
</evidence>
<dbReference type="InterPro" id="IPR001245">
    <property type="entry name" value="Ser-Thr/Tyr_kinase_cat_dom"/>
</dbReference>
<evidence type="ECO:0000256" key="14">
    <source>
        <dbReference type="ARBA" id="ARBA00023170"/>
    </source>
</evidence>
<comment type="subcellular location">
    <subcellularLocation>
        <location evidence="1 16">Membrane</location>
        <topology evidence="1 16">Single-pass type I membrane protein</topology>
    </subcellularLocation>
</comment>
<protein>
    <recommendedName>
        <fullName evidence="16">Serine/threonine-protein kinase receptor</fullName>
        <ecNumber evidence="16">2.7.11.30</ecNumber>
    </recommendedName>
</protein>
<keyword evidence="11 16" id="KW-0460">Magnesium</keyword>
<evidence type="ECO:0000256" key="17">
    <source>
        <dbReference type="SAM" id="MobiDB-lite"/>
    </source>
</evidence>
<keyword evidence="4 16" id="KW-0808">Transferase</keyword>
<evidence type="ECO:0000256" key="11">
    <source>
        <dbReference type="ARBA" id="ARBA00022842"/>
    </source>
</evidence>
<organism evidence="20 21">
    <name type="scientific">Halocaridina rubra</name>
    <name type="common">Hawaiian red shrimp</name>
    <dbReference type="NCBI Taxonomy" id="373956"/>
    <lineage>
        <taxon>Eukaryota</taxon>
        <taxon>Metazoa</taxon>
        <taxon>Ecdysozoa</taxon>
        <taxon>Arthropoda</taxon>
        <taxon>Crustacea</taxon>
        <taxon>Multicrustacea</taxon>
        <taxon>Malacostraca</taxon>
        <taxon>Eumalacostraca</taxon>
        <taxon>Eucarida</taxon>
        <taxon>Decapoda</taxon>
        <taxon>Pleocyemata</taxon>
        <taxon>Caridea</taxon>
        <taxon>Atyoidea</taxon>
        <taxon>Atyidae</taxon>
        <taxon>Halocaridina</taxon>
    </lineage>
</organism>
<evidence type="ECO:0000256" key="18">
    <source>
        <dbReference type="SAM" id="SignalP"/>
    </source>
</evidence>
<comment type="caution">
    <text evidence="20">The sequence shown here is derived from an EMBL/GenBank/DDBJ whole genome shotgun (WGS) entry which is preliminary data.</text>
</comment>
<dbReference type="InterPro" id="IPR000333">
    <property type="entry name" value="TGFB_receptor"/>
</dbReference>
<dbReference type="InterPro" id="IPR000719">
    <property type="entry name" value="Prot_kinase_dom"/>
</dbReference>
<sequence>MLPSSSSKWFPCLYIYLIIGGVSLVQTSDADAGGGDGGGGDDEEGAGKGVLCAHLDSSTVPTYPGGEGGRDLGVEVTSLVESSPTTPSKRCGKTDVCFSYWSYVERDNVSSVNWIMRGCWSPSKTCDHSTCVATSQKINNTFFCCCTGDLCNANVEMLPMSSEPPAITQEPEIEEYKPDQYIFLWVILGIIFVMIVASIAAVTFRYRKTKPPAHPIPSEETPSSPCIDLDSLKLIELLGQGRYGTAYRAVVNGEEVAVKLFPQHYKSSYMNEKYIYSLPLMEHPNLLAYLGGGECVSPEGNPCYGIVLSYCPRGRLSSYLAENTLNWSMFCQIVLSATRGLAHLHSDIRKGDLVKPCISHRDFNTRNLLLTENMSCIVSDLGFAIHTQGAKYYVNGEEQHAETSSLTDVGTLRYMAPEVLEGAVNLRDCEAALKQIDIYALGLVLWECAARCQDLYQGLQTPPHMLPFQAEIGLHPSFEQMQVLVARNKARPLFPPVWKDTNPAIRLLKETIEDCWDNDAEARLSAMCVEGRLSELPVLWERYKSSLGVNGVSPTINQMSNTVITQRQGEIFSGLMGNGGKVISNALTPPREKESSISEATVETTIANSPSASQIEQCLSNDKCKNQLIGTLQPPIPPLQPHQGRNPCMERNLIREVPREMSISGNTLIDPSKSHDVNSLNTINSVNYVDSLEHHGFNEQLMPLLNGHSNTGSSISQPRQVLPPPTLVPPIPYLQNEVRSIDNQPKRQNTSFREGNEDSSVNGSRGSSWRRWKNAWEDRLKNLIPRRRHHNGDEERQEILVTPTSSSLSEPATPLTATQSVPVTSPHLPLQTEVLLTNGGLCTVISPNHTLNTHQSSLSSYVAETEIGIAKLHLQNGFAPVIRSRQGSKDSGLNKSSENSVSFVDSDNSCEKLKRPTTLSLPEKPCKAVGNESNKPPPPPTEELVVQKPEEEVEVMIENNCESNLISENKMSPPLRKAKHRVKTPRRPMNPRLSLYDDRIMGYGNGSDGIGRGECKLDEGLSHSLPLYMDTLEQQQPPFISKPVNSSFATPQSTSTASLRHSKITSTSNNNSQGSSHGSLTHEFYPSHTQPNIRATRDVL</sequence>
<keyword evidence="13 16" id="KW-0472">Membrane</keyword>
<dbReference type="PANTHER" id="PTHR23255">
    <property type="entry name" value="TRANSFORMING GROWTH FACTOR-BETA RECEPTOR TYPE I AND II"/>
    <property type="match status" value="1"/>
</dbReference>
<feature type="region of interest" description="Disordered" evidence="17">
    <location>
        <begin position="787"/>
        <end position="823"/>
    </location>
</feature>
<dbReference type="Pfam" id="PF01064">
    <property type="entry name" value="Activin_recp"/>
    <property type="match status" value="1"/>
</dbReference>
<feature type="compositionally biased region" description="Polar residues" evidence="17">
    <location>
        <begin position="1038"/>
        <end position="1059"/>
    </location>
</feature>
<feature type="compositionally biased region" description="Low complexity" evidence="17">
    <location>
        <begin position="1065"/>
        <end position="1079"/>
    </location>
</feature>
<accession>A0AAN8WWG0</accession>
<dbReference type="Gene3D" id="1.10.510.10">
    <property type="entry name" value="Transferase(Phosphotransferase) domain 1"/>
    <property type="match status" value="1"/>
</dbReference>
<keyword evidence="3 16" id="KW-0723">Serine/threonine-protein kinase</keyword>
<dbReference type="GO" id="GO:0030509">
    <property type="term" value="P:BMP signaling pathway"/>
    <property type="evidence" value="ECO:0007669"/>
    <property type="project" value="TreeGrafter"/>
</dbReference>
<dbReference type="Proteomes" id="UP001381693">
    <property type="component" value="Unassembled WGS sequence"/>
</dbReference>
<evidence type="ECO:0000256" key="3">
    <source>
        <dbReference type="ARBA" id="ARBA00022527"/>
    </source>
</evidence>
<evidence type="ECO:0000313" key="21">
    <source>
        <dbReference type="Proteomes" id="UP001381693"/>
    </source>
</evidence>
<gene>
    <name evidence="20" type="primary">BMPR2</name>
    <name evidence="20" type="ORF">SK128_002549</name>
</gene>
<evidence type="ECO:0000256" key="4">
    <source>
        <dbReference type="ARBA" id="ARBA00022679"/>
    </source>
</evidence>
<dbReference type="GO" id="GO:0005024">
    <property type="term" value="F:transforming growth factor beta receptor activity"/>
    <property type="evidence" value="ECO:0007669"/>
    <property type="project" value="TreeGrafter"/>
</dbReference>
<feature type="transmembrane region" description="Helical" evidence="16">
    <location>
        <begin position="182"/>
        <end position="204"/>
    </location>
</feature>
<evidence type="ECO:0000256" key="8">
    <source>
        <dbReference type="ARBA" id="ARBA00022741"/>
    </source>
</evidence>
<keyword evidence="14 16" id="KW-0675">Receptor</keyword>
<dbReference type="PRINTS" id="PR00653">
    <property type="entry name" value="ACTIVIN2R"/>
</dbReference>
<evidence type="ECO:0000256" key="9">
    <source>
        <dbReference type="ARBA" id="ARBA00022777"/>
    </source>
</evidence>
<dbReference type="PROSITE" id="PS50011">
    <property type="entry name" value="PROTEIN_KINASE_DOM"/>
    <property type="match status" value="1"/>
</dbReference>
<evidence type="ECO:0000256" key="16">
    <source>
        <dbReference type="RuleBase" id="RU361271"/>
    </source>
</evidence>
<keyword evidence="16" id="KW-0464">Manganese</keyword>
<dbReference type="Gene3D" id="2.10.60.10">
    <property type="entry name" value="CD59"/>
    <property type="match status" value="1"/>
</dbReference>
<feature type="domain" description="Protein kinase" evidence="19">
    <location>
        <begin position="232"/>
        <end position="539"/>
    </location>
</feature>
<evidence type="ECO:0000256" key="5">
    <source>
        <dbReference type="ARBA" id="ARBA00022692"/>
    </source>
</evidence>
<keyword evidence="6 16" id="KW-0479">Metal-binding</keyword>
<dbReference type="InterPro" id="IPR000472">
    <property type="entry name" value="Activin_recp"/>
</dbReference>
<feature type="region of interest" description="Disordered" evidence="17">
    <location>
        <begin position="1038"/>
        <end position="1100"/>
    </location>
</feature>
<reference evidence="20 21" key="1">
    <citation type="submission" date="2023-11" db="EMBL/GenBank/DDBJ databases">
        <title>Halocaridina rubra genome assembly.</title>
        <authorList>
            <person name="Smith C."/>
        </authorList>
    </citation>
    <scope>NUCLEOTIDE SEQUENCE [LARGE SCALE GENOMIC DNA]</scope>
    <source>
        <strain evidence="20">EP-1</strain>
        <tissue evidence="20">Whole</tissue>
    </source>
</reference>
<comment type="cofactor">
    <cofactor evidence="16">
        <name>Mg(2+)</name>
        <dbReference type="ChEBI" id="CHEBI:18420"/>
    </cofactor>
    <cofactor evidence="16">
        <name>Mn(2+)</name>
        <dbReference type="ChEBI" id="CHEBI:29035"/>
    </cofactor>
</comment>
<keyword evidence="21" id="KW-1185">Reference proteome</keyword>
<dbReference type="SUPFAM" id="SSF56112">
    <property type="entry name" value="Protein kinase-like (PK-like)"/>
    <property type="match status" value="1"/>
</dbReference>
<dbReference type="GO" id="GO:0043235">
    <property type="term" value="C:receptor complex"/>
    <property type="evidence" value="ECO:0007669"/>
    <property type="project" value="TreeGrafter"/>
</dbReference>
<evidence type="ECO:0000256" key="10">
    <source>
        <dbReference type="ARBA" id="ARBA00022840"/>
    </source>
</evidence>
<feature type="chain" id="PRO_5042951940" description="Serine/threonine-protein kinase receptor" evidence="18">
    <location>
        <begin position="25"/>
        <end position="1100"/>
    </location>
</feature>
<keyword evidence="12 16" id="KW-1133">Transmembrane helix</keyword>
<keyword evidence="9 16" id="KW-0418">Kinase</keyword>
<dbReference type="CDD" id="cd23533">
    <property type="entry name" value="TFP_LU_ECD_BMPR2_like"/>
    <property type="match status" value="1"/>
</dbReference>
<keyword evidence="8 15" id="KW-0547">Nucleotide-binding</keyword>
<name>A0AAN8WWG0_HALRR</name>
<evidence type="ECO:0000256" key="1">
    <source>
        <dbReference type="ARBA" id="ARBA00004479"/>
    </source>
</evidence>
<evidence type="ECO:0000256" key="15">
    <source>
        <dbReference type="PROSITE-ProRule" id="PRU10141"/>
    </source>
</evidence>
<proteinExistence type="inferred from homology"/>
<feature type="region of interest" description="Disordered" evidence="17">
    <location>
        <begin position="708"/>
        <end position="768"/>
    </location>
</feature>
<feature type="compositionally biased region" description="Polar residues" evidence="17">
    <location>
        <begin position="802"/>
        <end position="823"/>
    </location>
</feature>
<dbReference type="InterPro" id="IPR017441">
    <property type="entry name" value="Protein_kinase_ATP_BS"/>
</dbReference>
<dbReference type="PANTHER" id="PTHR23255:SF100">
    <property type="entry name" value="RECEPTOR PROTEIN SERINE_THREONINE KINASE"/>
    <property type="match status" value="1"/>
</dbReference>
<comment type="catalytic activity">
    <reaction evidence="16">
        <text>L-threonyl-[receptor-protein] + ATP = O-phospho-L-threonyl-[receptor-protein] + ADP + H(+)</text>
        <dbReference type="Rhea" id="RHEA:44880"/>
        <dbReference type="Rhea" id="RHEA-COMP:11024"/>
        <dbReference type="Rhea" id="RHEA-COMP:11025"/>
        <dbReference type="ChEBI" id="CHEBI:15378"/>
        <dbReference type="ChEBI" id="CHEBI:30013"/>
        <dbReference type="ChEBI" id="CHEBI:30616"/>
        <dbReference type="ChEBI" id="CHEBI:61977"/>
        <dbReference type="ChEBI" id="CHEBI:456216"/>
        <dbReference type="EC" id="2.7.11.30"/>
    </reaction>
</comment>
<dbReference type="GO" id="GO:0046872">
    <property type="term" value="F:metal ion binding"/>
    <property type="evidence" value="ECO:0007669"/>
    <property type="project" value="UniProtKB-KW"/>
</dbReference>
<keyword evidence="7 18" id="KW-0732">Signal</keyword>
<dbReference type="PROSITE" id="PS00107">
    <property type="entry name" value="PROTEIN_KINASE_ATP"/>
    <property type="match status" value="1"/>
</dbReference>
<feature type="compositionally biased region" description="Polar residues" evidence="17">
    <location>
        <begin position="889"/>
        <end position="907"/>
    </location>
</feature>
<dbReference type="GO" id="GO:0005886">
    <property type="term" value="C:plasma membrane"/>
    <property type="evidence" value="ECO:0007669"/>
    <property type="project" value="TreeGrafter"/>
</dbReference>
<dbReference type="InterPro" id="IPR011009">
    <property type="entry name" value="Kinase-like_dom_sf"/>
</dbReference>
<dbReference type="EC" id="2.7.11.30" evidence="16"/>
<dbReference type="CDD" id="cd14054">
    <property type="entry name" value="STKc_BMPR2_AMHR2"/>
    <property type="match status" value="1"/>
</dbReference>
<feature type="binding site" evidence="15">
    <location>
        <position position="259"/>
    </location>
    <ligand>
        <name>ATP</name>
        <dbReference type="ChEBI" id="CHEBI:30616"/>
    </ligand>
</feature>
<dbReference type="Pfam" id="PF07714">
    <property type="entry name" value="PK_Tyr_Ser-Thr"/>
    <property type="match status" value="1"/>
</dbReference>
<dbReference type="SUPFAM" id="SSF57302">
    <property type="entry name" value="Snake toxin-like"/>
    <property type="match status" value="1"/>
</dbReference>
<feature type="compositionally biased region" description="Pro residues" evidence="17">
    <location>
        <begin position="721"/>
        <end position="732"/>
    </location>
</feature>
<evidence type="ECO:0000259" key="19">
    <source>
        <dbReference type="PROSITE" id="PS50011"/>
    </source>
</evidence>
<dbReference type="AlphaFoldDB" id="A0AAN8WWG0"/>
<keyword evidence="5 16" id="KW-0812">Transmembrane</keyword>